<gene>
    <name evidence="1" type="ORF">E8L99_13035</name>
</gene>
<dbReference type="OrthoDB" id="9925023at2"/>
<accession>A0A4D7QMW9</accession>
<reference evidence="1 2" key="1">
    <citation type="submission" date="2019-04" db="EMBL/GenBank/DDBJ databases">
        <title>Phreatobacter aquaticus sp. nov.</title>
        <authorList>
            <person name="Choi A."/>
            <person name="Baek K."/>
        </authorList>
    </citation>
    <scope>NUCLEOTIDE SEQUENCE [LARGE SCALE GENOMIC DNA]</scope>
    <source>
        <strain evidence="1 2">NMCR1094</strain>
    </source>
</reference>
<sequence length="122" mass="13294">MTILATDENGFNHAGAVRLSDDALGMALEFAASIGAGPQGRRLVSFDWSRTQSFRKSRDAEWQDIGPGLALVGYERSEVPPYAVHRQGGLAFAAKIPTDVLADHPERLIVRDDQQAFQLALT</sequence>
<proteinExistence type="predicted"/>
<evidence type="ECO:0000313" key="1">
    <source>
        <dbReference type="EMBL" id="QCK86614.1"/>
    </source>
</evidence>
<protein>
    <submittedName>
        <fullName evidence="1">Uncharacterized protein</fullName>
    </submittedName>
</protein>
<evidence type="ECO:0000313" key="2">
    <source>
        <dbReference type="Proteomes" id="UP000298588"/>
    </source>
</evidence>
<dbReference type="AlphaFoldDB" id="A0A4D7QMW9"/>
<dbReference type="KEGG" id="paqt:E8L99_13035"/>
<dbReference type="EMBL" id="CP039865">
    <property type="protein sequence ID" value="QCK86614.1"/>
    <property type="molecule type" value="Genomic_DNA"/>
</dbReference>
<name>A0A4D7QMW9_9HYPH</name>
<dbReference type="Proteomes" id="UP000298588">
    <property type="component" value="Chromosome"/>
</dbReference>
<keyword evidence="2" id="KW-1185">Reference proteome</keyword>
<dbReference type="RefSeq" id="WP_137099945.1">
    <property type="nucleotide sequence ID" value="NZ_CP039865.1"/>
</dbReference>
<organism evidence="1 2">
    <name type="scientific">Phreatobacter aquaticus</name>
    <dbReference type="NCBI Taxonomy" id="2570229"/>
    <lineage>
        <taxon>Bacteria</taxon>
        <taxon>Pseudomonadati</taxon>
        <taxon>Pseudomonadota</taxon>
        <taxon>Alphaproteobacteria</taxon>
        <taxon>Hyphomicrobiales</taxon>
        <taxon>Phreatobacteraceae</taxon>
        <taxon>Phreatobacter</taxon>
    </lineage>
</organism>